<evidence type="ECO:0000256" key="1">
    <source>
        <dbReference type="SAM" id="Phobius"/>
    </source>
</evidence>
<reference evidence="2" key="1">
    <citation type="submission" date="2020-12" db="EMBL/GenBank/DDBJ databases">
        <title>PHA producing bacteria isolated from mangrove.</title>
        <authorList>
            <person name="Zheng W."/>
            <person name="Yu S."/>
            <person name="Huang Y."/>
        </authorList>
    </citation>
    <scope>NUCLEOTIDE SEQUENCE</scope>
    <source>
        <strain evidence="2">GN8-5</strain>
    </source>
</reference>
<evidence type="ECO:0000313" key="2">
    <source>
        <dbReference type="EMBL" id="MBN8204914.1"/>
    </source>
</evidence>
<evidence type="ECO:0000313" key="3">
    <source>
        <dbReference type="Proteomes" id="UP000664385"/>
    </source>
</evidence>
<dbReference type="EMBL" id="JAEMWU010000001">
    <property type="protein sequence ID" value="MBN8204914.1"/>
    <property type="molecule type" value="Genomic_DNA"/>
</dbReference>
<keyword evidence="1" id="KW-0472">Membrane</keyword>
<accession>A0A939DTW4</accession>
<dbReference type="Proteomes" id="UP000664385">
    <property type="component" value="Unassembled WGS sequence"/>
</dbReference>
<dbReference type="RefSeq" id="WP_206822697.1">
    <property type="nucleotide sequence ID" value="NZ_JAEMWU010000001.1"/>
</dbReference>
<proteinExistence type="predicted"/>
<keyword evidence="1" id="KW-1133">Transmembrane helix</keyword>
<protein>
    <submittedName>
        <fullName evidence="2">Uncharacterized protein</fullName>
    </submittedName>
</protein>
<name>A0A939DTW4_9MICO</name>
<gene>
    <name evidence="2" type="ORF">JF543_02950</name>
</gene>
<keyword evidence="1" id="KW-0812">Transmembrane</keyword>
<comment type="caution">
    <text evidence="2">The sequence shown here is derived from an EMBL/GenBank/DDBJ whole genome shotgun (WGS) entry which is preliminary data.</text>
</comment>
<feature type="transmembrane region" description="Helical" evidence="1">
    <location>
        <begin position="35"/>
        <end position="55"/>
    </location>
</feature>
<dbReference type="AlphaFoldDB" id="A0A939DTW4"/>
<organism evidence="2 3">
    <name type="scientific">Microbacterium esteraromaticum</name>
    <dbReference type="NCBI Taxonomy" id="57043"/>
    <lineage>
        <taxon>Bacteria</taxon>
        <taxon>Bacillati</taxon>
        <taxon>Actinomycetota</taxon>
        <taxon>Actinomycetes</taxon>
        <taxon>Micrococcales</taxon>
        <taxon>Microbacteriaceae</taxon>
        <taxon>Microbacterium</taxon>
    </lineage>
</organism>
<sequence>MSATRMLLWAVGAAGIAYGAWLLMTTQNPQQLLGVAVWLVAAVVVHDALLVPLLTAAHRGVDAVRDGARRRRARGQ</sequence>